<evidence type="ECO:0000313" key="7">
    <source>
        <dbReference type="EMBL" id="SDU09962.1"/>
    </source>
</evidence>
<dbReference type="EC" id="2.5.1.47" evidence="3"/>
<dbReference type="CDD" id="cd01561">
    <property type="entry name" value="CBS_like"/>
    <property type="match status" value="1"/>
</dbReference>
<keyword evidence="8" id="KW-1185">Reference proteome</keyword>
<feature type="domain" description="Tryptophan synthase beta chain-like PALP" evidence="6">
    <location>
        <begin position="6"/>
        <end position="289"/>
    </location>
</feature>
<evidence type="ECO:0000256" key="2">
    <source>
        <dbReference type="ARBA" id="ARBA00004962"/>
    </source>
</evidence>
<dbReference type="InterPro" id="IPR050214">
    <property type="entry name" value="Cys_Synth/Cystath_Beta-Synth"/>
</dbReference>
<comment type="catalytic activity">
    <reaction evidence="5">
        <text>O-acetyl-L-serine + hydrogen sulfide = L-cysteine + acetate</text>
        <dbReference type="Rhea" id="RHEA:14829"/>
        <dbReference type="ChEBI" id="CHEBI:29919"/>
        <dbReference type="ChEBI" id="CHEBI:30089"/>
        <dbReference type="ChEBI" id="CHEBI:35235"/>
        <dbReference type="ChEBI" id="CHEBI:58340"/>
        <dbReference type="EC" id="2.5.1.47"/>
    </reaction>
</comment>
<dbReference type="AlphaFoldDB" id="A0A1H2FRL4"/>
<evidence type="ECO:0000256" key="3">
    <source>
        <dbReference type="ARBA" id="ARBA00012681"/>
    </source>
</evidence>
<dbReference type="Pfam" id="PF00291">
    <property type="entry name" value="PALP"/>
    <property type="match status" value="1"/>
</dbReference>
<accession>A0A1H2FRL4</accession>
<organism evidence="7 8">
    <name type="scientific">Pseudomonas orientalis</name>
    <dbReference type="NCBI Taxonomy" id="76758"/>
    <lineage>
        <taxon>Bacteria</taxon>
        <taxon>Pseudomonadati</taxon>
        <taxon>Pseudomonadota</taxon>
        <taxon>Gammaproteobacteria</taxon>
        <taxon>Pseudomonadales</taxon>
        <taxon>Pseudomonadaceae</taxon>
        <taxon>Pseudomonas</taxon>
    </lineage>
</organism>
<dbReference type="EMBL" id="LT629782">
    <property type="protein sequence ID" value="SDU09962.1"/>
    <property type="molecule type" value="Genomic_DNA"/>
</dbReference>
<dbReference type="InterPro" id="IPR036052">
    <property type="entry name" value="TrpB-like_PALP_sf"/>
</dbReference>
<dbReference type="RefSeq" id="WP_057724995.1">
    <property type="nucleotide sequence ID" value="NZ_JYLM01000008.1"/>
</dbReference>
<dbReference type="GO" id="GO:0004124">
    <property type="term" value="F:cysteine synthase activity"/>
    <property type="evidence" value="ECO:0007669"/>
    <property type="project" value="UniProtKB-EC"/>
</dbReference>
<gene>
    <name evidence="7" type="ORF">SAMN04490197_2819</name>
</gene>
<proteinExistence type="predicted"/>
<comment type="cofactor">
    <cofactor evidence="1">
        <name>pyridoxal 5'-phosphate</name>
        <dbReference type="ChEBI" id="CHEBI:597326"/>
    </cofactor>
</comment>
<name>A0A1H2FRL4_9PSED</name>
<protein>
    <recommendedName>
        <fullName evidence="3">cysteine synthase</fullName>
        <ecNumber evidence="3">2.5.1.47</ecNumber>
    </recommendedName>
</protein>
<keyword evidence="4" id="KW-0663">Pyridoxal phosphate</keyword>
<dbReference type="OrthoDB" id="9805733at2"/>
<dbReference type="Gene3D" id="3.40.50.1100">
    <property type="match status" value="2"/>
</dbReference>
<reference evidence="7 8" key="1">
    <citation type="submission" date="2016-10" db="EMBL/GenBank/DDBJ databases">
        <authorList>
            <person name="Varghese N."/>
            <person name="Submissions S."/>
        </authorList>
    </citation>
    <scope>NUCLEOTIDE SEQUENCE [LARGE SCALE GENOMIC DNA]</scope>
    <source>
        <strain evidence="7 8">BS2775</strain>
    </source>
</reference>
<comment type="pathway">
    <text evidence="2">Amino-acid biosynthesis; L-cysteine biosynthesis; L-cysteine from L-serine: step 2/2.</text>
</comment>
<sequence length="343" mass="36857">MKSILETIGSCPVLELSHSLVPSGKKLYLKLEQFNPNHSIKDRTALGLVLAALESGLLAAGGTLIESTSGNLGKSLAMIGAAMGLKVIVVVDPKVSSSAINWYKAYGAQVDLVTAPDGQGGYQRARIERVQQLLHEYPGAYWPNQYDNPHNPAYHEKVSAKEFASLDYDVLAGCVSTGGHLSGIARGIKLERPQVKVLACDVVGSAVLGGAFSPYLLNGVGLAWRSANTHLDCFDYHSLIDDHHAISMCRILARENGLLLGGSAGLVAYGALQCLYGSSAKSVLAIMPDSGTNYLDTLYDDRWVDEKQITLYGVEAMRQDLQASDFKRSRPGVDAEHLASMSY</sequence>
<dbReference type="Proteomes" id="UP000183653">
    <property type="component" value="Chromosome I"/>
</dbReference>
<evidence type="ECO:0000256" key="1">
    <source>
        <dbReference type="ARBA" id="ARBA00001933"/>
    </source>
</evidence>
<dbReference type="InterPro" id="IPR001926">
    <property type="entry name" value="TrpB-like_PALP"/>
</dbReference>
<dbReference type="PANTHER" id="PTHR10314">
    <property type="entry name" value="CYSTATHIONINE BETA-SYNTHASE"/>
    <property type="match status" value="1"/>
</dbReference>
<dbReference type="SUPFAM" id="SSF53686">
    <property type="entry name" value="Tryptophan synthase beta subunit-like PLP-dependent enzymes"/>
    <property type="match status" value="1"/>
</dbReference>
<evidence type="ECO:0000313" key="8">
    <source>
        <dbReference type="Proteomes" id="UP000183653"/>
    </source>
</evidence>
<evidence type="ECO:0000256" key="5">
    <source>
        <dbReference type="ARBA" id="ARBA00047931"/>
    </source>
</evidence>
<evidence type="ECO:0000256" key="4">
    <source>
        <dbReference type="ARBA" id="ARBA00022898"/>
    </source>
</evidence>
<evidence type="ECO:0000259" key="6">
    <source>
        <dbReference type="Pfam" id="PF00291"/>
    </source>
</evidence>